<gene>
    <name evidence="1" type="ORF">STAS_08661</name>
</gene>
<dbReference type="EMBL" id="BKCP01004616">
    <property type="protein sequence ID" value="GER32587.1"/>
    <property type="molecule type" value="Genomic_DNA"/>
</dbReference>
<name>A0A5A7PJV8_STRAF</name>
<evidence type="ECO:0000313" key="1">
    <source>
        <dbReference type="EMBL" id="GER32587.1"/>
    </source>
</evidence>
<reference evidence="2" key="1">
    <citation type="journal article" date="2019" name="Curr. Biol.">
        <title>Genome Sequence of Striga asiatica Provides Insight into the Evolution of Plant Parasitism.</title>
        <authorList>
            <person name="Yoshida S."/>
            <person name="Kim S."/>
            <person name="Wafula E.K."/>
            <person name="Tanskanen J."/>
            <person name="Kim Y.M."/>
            <person name="Honaas L."/>
            <person name="Yang Z."/>
            <person name="Spallek T."/>
            <person name="Conn C.E."/>
            <person name="Ichihashi Y."/>
            <person name="Cheong K."/>
            <person name="Cui S."/>
            <person name="Der J.P."/>
            <person name="Gundlach H."/>
            <person name="Jiao Y."/>
            <person name="Hori C."/>
            <person name="Ishida J.K."/>
            <person name="Kasahara H."/>
            <person name="Kiba T."/>
            <person name="Kim M.S."/>
            <person name="Koo N."/>
            <person name="Laohavisit A."/>
            <person name="Lee Y.H."/>
            <person name="Lumba S."/>
            <person name="McCourt P."/>
            <person name="Mortimer J.C."/>
            <person name="Mutuku J.M."/>
            <person name="Nomura T."/>
            <person name="Sasaki-Sekimoto Y."/>
            <person name="Seto Y."/>
            <person name="Wang Y."/>
            <person name="Wakatake T."/>
            <person name="Sakakibara H."/>
            <person name="Demura T."/>
            <person name="Yamaguchi S."/>
            <person name="Yoneyama K."/>
            <person name="Manabe R.I."/>
            <person name="Nelson D.C."/>
            <person name="Schulman A.H."/>
            <person name="Timko M.P."/>
            <person name="dePamphilis C.W."/>
            <person name="Choi D."/>
            <person name="Shirasu K."/>
        </authorList>
    </citation>
    <scope>NUCLEOTIDE SEQUENCE [LARGE SCALE GENOMIC DNA]</scope>
    <source>
        <strain evidence="2">cv. UVA1</strain>
    </source>
</reference>
<protein>
    <submittedName>
        <fullName evidence="1">Glutamyl-tRNA reductase</fullName>
    </submittedName>
</protein>
<organism evidence="1 2">
    <name type="scientific">Striga asiatica</name>
    <name type="common">Asiatic witchweed</name>
    <name type="synonym">Buchnera asiatica</name>
    <dbReference type="NCBI Taxonomy" id="4170"/>
    <lineage>
        <taxon>Eukaryota</taxon>
        <taxon>Viridiplantae</taxon>
        <taxon>Streptophyta</taxon>
        <taxon>Embryophyta</taxon>
        <taxon>Tracheophyta</taxon>
        <taxon>Spermatophyta</taxon>
        <taxon>Magnoliopsida</taxon>
        <taxon>eudicotyledons</taxon>
        <taxon>Gunneridae</taxon>
        <taxon>Pentapetalae</taxon>
        <taxon>asterids</taxon>
        <taxon>lamiids</taxon>
        <taxon>Lamiales</taxon>
        <taxon>Orobanchaceae</taxon>
        <taxon>Buchnereae</taxon>
        <taxon>Striga</taxon>
    </lineage>
</organism>
<proteinExistence type="predicted"/>
<dbReference type="AlphaFoldDB" id="A0A5A7PJV8"/>
<dbReference type="Proteomes" id="UP000325081">
    <property type="component" value="Unassembled WGS sequence"/>
</dbReference>
<evidence type="ECO:0000313" key="2">
    <source>
        <dbReference type="Proteomes" id="UP000325081"/>
    </source>
</evidence>
<sequence>MVVRIQIRPSRRLILSCLLNLPIAKAEKGEILPEIHSLKPLLTQRLCNIGIHHLHRPPLPLEDRLNRAALRYPLRPHRDHNVHREPLPCTYLTSNLERQLLGHQVQCVYVLDRDAVTSLSPPVEGAPYEILILNIYEVPRPANRMDVCILYAPVNHVVLPAHEPQRRCLLRFLWESGGSPTVDRSEYLDAPPLRVVWGDSFFRADNKPVELHVPGSGPLDPAVDVVPRLPRPALSNGRAREVWLMEIVPVDRIQRPEKGVIPRVVTPVAKVDPTQETDDAPLRPSRGGPLAVDHDRLLMMSEHGRNLESLQDAGPTIRITRAQHAPHPRAVEKRLCLLIMVAESHIEAPPLRVPHQGDPRVHRPAGYVYQVLGIGDGVEYILPASTRLVIPLRLKIFRDAVVRHVRVRVEGGPTAGPLPEEGVRHAGKGWGLEASRPVGFLSDPDVQQFDVDLGAFVDGIADVHPPVHHVATQDLFHRQVGPPDQGGSDRVVVFHGEDDAGDGVSTVYVKFFVPTGIGWLVLDNSCSADSGPF</sequence>
<keyword evidence="2" id="KW-1185">Reference proteome</keyword>
<accession>A0A5A7PJV8</accession>
<comment type="caution">
    <text evidence="1">The sequence shown here is derived from an EMBL/GenBank/DDBJ whole genome shotgun (WGS) entry which is preliminary data.</text>
</comment>